<keyword evidence="6 9" id="KW-0472">Membrane</keyword>
<evidence type="ECO:0000256" key="8">
    <source>
        <dbReference type="ARBA" id="ARBA00035652"/>
    </source>
</evidence>
<feature type="transmembrane region" description="Helical" evidence="9">
    <location>
        <begin position="90"/>
        <end position="114"/>
    </location>
</feature>
<comment type="subcellular location">
    <subcellularLocation>
        <location evidence="9">Cell membrane</location>
        <topology evidence="9">Multi-pass membrane protein</topology>
    </subcellularLocation>
    <subcellularLocation>
        <location evidence="1">Membrane</location>
        <topology evidence="1">Multi-pass membrane protein</topology>
    </subcellularLocation>
</comment>
<dbReference type="Gene3D" id="3.10.105.10">
    <property type="entry name" value="Dipeptide-binding Protein, Domain 3"/>
    <property type="match status" value="3"/>
</dbReference>
<evidence type="ECO:0000256" key="1">
    <source>
        <dbReference type="ARBA" id="ARBA00004141"/>
    </source>
</evidence>
<dbReference type="Proteomes" id="UP001620295">
    <property type="component" value="Unassembled WGS sequence"/>
</dbReference>
<dbReference type="InterPro" id="IPR007210">
    <property type="entry name" value="ABC_Gly_betaine_transp_sub-bd"/>
</dbReference>
<accession>A0ABW8LVQ9</accession>
<comment type="similarity">
    <text evidence="7">In the C-terminal section; belongs to the OsmX family.</text>
</comment>
<keyword evidence="4 9" id="KW-0812">Transmembrane</keyword>
<dbReference type="Gene3D" id="3.40.190.100">
    <property type="entry name" value="Glycine betaine-binding periplasmic protein, domain 2"/>
    <property type="match status" value="2"/>
</dbReference>
<dbReference type="PANTHER" id="PTHR47737:SF1">
    <property type="entry name" value="GLYCINE BETAINE_PROLINE BETAINE TRANSPORT SYSTEM PERMEASE PROTEIN PROW"/>
    <property type="match status" value="1"/>
</dbReference>
<keyword evidence="12" id="KW-1185">Reference proteome</keyword>
<evidence type="ECO:0000256" key="6">
    <source>
        <dbReference type="ARBA" id="ARBA00023136"/>
    </source>
</evidence>
<sequence length="876" mass="95510">MPRIELGSWIRSGINFLRDHFQWLFDFISKVVQGMYDGVHDVLAAPNPLLLAGILAVLAWWLRGLVPAVLAFAGFALIDSIQQWDEAMETLSLVLVAGAITIVLAVPLGIWASRNRAVSALLRPVLDFMQTMPAFVYLIPGIFFFGVGVVPGVIATIVFAMPPGVRMTELGIRQVDAELVEAADAFGTTPRRTLLRVQLPLALPTIMAGVNQAIMLALSMVVIAGMVGGGGLGSSVFEAISSVDVALGFEGGIAVVILAMYLDRMTGALNQRVSPLGRRALAKQAASAVGGLKVLQWRPATSVAMVGVIVLALVAGGLNIFGGDDDGQKVTATANVGKGSTVKLGYINWDEGVASTYLWKEILEQRGFKPQLQTYDVGALFTGMAAGDIDMQTDAWLPATHASYWKQYKDQLEDLGTWYDKTSLEVAVPSYVKDVKSLDDLKGKAGTFKGKIIGIEPGAGEMKIMKNDVLPGYDLNGEYTLVKGSTAGMLSQLERSYAKKEPVAVTLWSPHWAYSKYKLTKLADPKGAFGKGDGIHTIGRKGFSQKQPQIAKWMKHFKLSEKQLTSLEAAIQDAGKGKQQEGVRAWLKKNPGLVDKLAPAGGAGAVAKGKQAGAAPRIGYFPWDEDIATTYLWKNVLEKRGYKPSIKQYDVGSMFTGMSAGQIDVEFDGWLPVAQKQYWDRYKKNLVDIGPWYDKTSLEIAVPSYVKDVKSLADLKGKADKFKGKIIGIEPGTGEMQLLKSTVLKEYDLDKEYEVTNNASPAMLAQLERSYAKKEPVAVVLWTPHWAYSKYQLTKLADPKKAFGANNEIRSLGHKSFPKKYSEFYGWLKNWHMTEQELASLEQAVQDAGKGNVEKGVQKWMDAHPGIVDKMAPVSS</sequence>
<keyword evidence="3" id="KW-1003">Cell membrane</keyword>
<comment type="caution">
    <text evidence="11">The sequence shown here is derived from an EMBL/GenBank/DDBJ whole genome shotgun (WGS) entry which is preliminary data.</text>
</comment>
<feature type="transmembrane region" description="Helical" evidence="9">
    <location>
        <begin position="201"/>
        <end position="227"/>
    </location>
</feature>
<dbReference type="Pfam" id="PF00528">
    <property type="entry name" value="BPD_transp_1"/>
    <property type="match status" value="1"/>
</dbReference>
<dbReference type="CDD" id="cd13639">
    <property type="entry name" value="PBP2_OpuAC_like"/>
    <property type="match status" value="2"/>
</dbReference>
<feature type="transmembrane region" description="Helical" evidence="9">
    <location>
        <begin position="49"/>
        <end position="78"/>
    </location>
</feature>
<keyword evidence="5 9" id="KW-1133">Transmembrane helix</keyword>
<feature type="transmembrane region" description="Helical" evidence="9">
    <location>
        <begin position="239"/>
        <end position="262"/>
    </location>
</feature>
<dbReference type="EMBL" id="JBJDQH010000009">
    <property type="protein sequence ID" value="MFK4268765.1"/>
    <property type="molecule type" value="Genomic_DNA"/>
</dbReference>
<evidence type="ECO:0000256" key="4">
    <source>
        <dbReference type="ARBA" id="ARBA00022692"/>
    </source>
</evidence>
<keyword evidence="2 9" id="KW-0813">Transport</keyword>
<feature type="domain" description="ABC transmembrane type-1" evidence="10">
    <location>
        <begin position="87"/>
        <end position="266"/>
    </location>
</feature>
<dbReference type="InterPro" id="IPR035906">
    <property type="entry name" value="MetI-like_sf"/>
</dbReference>
<evidence type="ECO:0000256" key="9">
    <source>
        <dbReference type="RuleBase" id="RU363032"/>
    </source>
</evidence>
<feature type="transmembrane region" description="Helical" evidence="9">
    <location>
        <begin position="134"/>
        <end position="160"/>
    </location>
</feature>
<dbReference type="Gene3D" id="1.10.3720.10">
    <property type="entry name" value="MetI-like"/>
    <property type="match status" value="1"/>
</dbReference>
<evidence type="ECO:0000313" key="12">
    <source>
        <dbReference type="Proteomes" id="UP001620295"/>
    </source>
</evidence>
<dbReference type="InterPro" id="IPR000515">
    <property type="entry name" value="MetI-like"/>
</dbReference>
<evidence type="ECO:0000313" key="11">
    <source>
        <dbReference type="EMBL" id="MFK4268765.1"/>
    </source>
</evidence>
<evidence type="ECO:0000259" key="10">
    <source>
        <dbReference type="PROSITE" id="PS50928"/>
    </source>
</evidence>
<protein>
    <submittedName>
        <fullName evidence="11">ABC transporter permease/substrate binding protein</fullName>
    </submittedName>
</protein>
<feature type="transmembrane region" description="Helical" evidence="9">
    <location>
        <begin position="303"/>
        <end position="322"/>
    </location>
</feature>
<reference evidence="11 12" key="1">
    <citation type="submission" date="2024-11" db="EMBL/GenBank/DDBJ databases">
        <title>The Natural Products Discovery Center: Release of the First 8490 Sequenced Strains for Exploring Actinobacteria Biosynthetic Diversity.</title>
        <authorList>
            <person name="Kalkreuter E."/>
            <person name="Kautsar S.A."/>
            <person name="Yang D."/>
            <person name="Bader C.D."/>
            <person name="Teijaro C.N."/>
            <person name="Fluegel L."/>
            <person name="Davis C.M."/>
            <person name="Simpson J.R."/>
            <person name="Lauterbach L."/>
            <person name="Steele A.D."/>
            <person name="Gui C."/>
            <person name="Meng S."/>
            <person name="Li G."/>
            <person name="Viehrig K."/>
            <person name="Ye F."/>
            <person name="Su P."/>
            <person name="Kiefer A.F."/>
            <person name="Nichols A."/>
            <person name="Cepeda A.J."/>
            <person name="Yan W."/>
            <person name="Fan B."/>
            <person name="Jiang Y."/>
            <person name="Adhikari A."/>
            <person name="Zheng C.-J."/>
            <person name="Schuster L."/>
            <person name="Cowan T.M."/>
            <person name="Smanski M.J."/>
            <person name="Chevrette M.G."/>
            <person name="De Carvalho L.P.S."/>
            <person name="Shen B."/>
        </authorList>
    </citation>
    <scope>NUCLEOTIDE SEQUENCE [LARGE SCALE GENOMIC DNA]</scope>
    <source>
        <strain evidence="11 12">NPDC020863</strain>
    </source>
</reference>
<dbReference type="PANTHER" id="PTHR47737">
    <property type="entry name" value="GLYCINE BETAINE/PROLINE BETAINE TRANSPORT SYSTEM PERMEASE PROTEIN PROW"/>
    <property type="match status" value="1"/>
</dbReference>
<dbReference type="SUPFAM" id="SSF53850">
    <property type="entry name" value="Periplasmic binding protein-like II"/>
    <property type="match status" value="2"/>
</dbReference>
<dbReference type="Pfam" id="PF04069">
    <property type="entry name" value="OpuAC"/>
    <property type="match status" value="2"/>
</dbReference>
<comment type="similarity">
    <text evidence="8">In the N-terminal section; belongs to the binding-protein-dependent transport system permease family.</text>
</comment>
<dbReference type="SUPFAM" id="SSF161098">
    <property type="entry name" value="MetI-like"/>
    <property type="match status" value="1"/>
</dbReference>
<dbReference type="RefSeq" id="WP_358705453.1">
    <property type="nucleotide sequence ID" value="NZ_JBFACG010000024.1"/>
</dbReference>
<proteinExistence type="inferred from homology"/>
<evidence type="ECO:0000256" key="5">
    <source>
        <dbReference type="ARBA" id="ARBA00022989"/>
    </source>
</evidence>
<evidence type="ECO:0000256" key="2">
    <source>
        <dbReference type="ARBA" id="ARBA00022448"/>
    </source>
</evidence>
<evidence type="ECO:0000256" key="3">
    <source>
        <dbReference type="ARBA" id="ARBA00022475"/>
    </source>
</evidence>
<comment type="similarity">
    <text evidence="9">Belongs to the binding-protein-dependent transport system permease family.</text>
</comment>
<name>A0ABW8LVQ9_9ACTN</name>
<dbReference type="CDD" id="cd06261">
    <property type="entry name" value="TM_PBP2"/>
    <property type="match status" value="1"/>
</dbReference>
<organism evidence="11 12">
    <name type="scientific">Streptomyces milbemycinicus</name>
    <dbReference type="NCBI Taxonomy" id="476552"/>
    <lineage>
        <taxon>Bacteria</taxon>
        <taxon>Bacillati</taxon>
        <taxon>Actinomycetota</taxon>
        <taxon>Actinomycetes</taxon>
        <taxon>Kitasatosporales</taxon>
        <taxon>Streptomycetaceae</taxon>
        <taxon>Streptomyces</taxon>
    </lineage>
</organism>
<evidence type="ECO:0000256" key="7">
    <source>
        <dbReference type="ARBA" id="ARBA00035642"/>
    </source>
</evidence>
<gene>
    <name evidence="11" type="ORF">ACI2L5_28010</name>
</gene>
<dbReference type="PROSITE" id="PS50928">
    <property type="entry name" value="ABC_TM1"/>
    <property type="match status" value="1"/>
</dbReference>